<feature type="transmembrane region" description="Helical" evidence="7">
    <location>
        <begin position="444"/>
        <end position="465"/>
    </location>
</feature>
<evidence type="ECO:0000256" key="2">
    <source>
        <dbReference type="ARBA" id="ARBA00008335"/>
    </source>
</evidence>
<keyword evidence="4 7" id="KW-1133">Transmembrane helix</keyword>
<gene>
    <name evidence="9" type="ORF">PAC_03396</name>
</gene>
<feature type="transmembrane region" description="Helical" evidence="7">
    <location>
        <begin position="512"/>
        <end position="532"/>
    </location>
</feature>
<dbReference type="Proteomes" id="UP000184330">
    <property type="component" value="Unassembled WGS sequence"/>
</dbReference>
<evidence type="ECO:0000259" key="8">
    <source>
        <dbReference type="PROSITE" id="PS50850"/>
    </source>
</evidence>
<evidence type="ECO:0000313" key="10">
    <source>
        <dbReference type="Proteomes" id="UP000184330"/>
    </source>
</evidence>
<keyword evidence="3 7" id="KW-0812">Transmembrane</keyword>
<name>A0A1L7WL75_9HELO</name>
<dbReference type="Gene3D" id="1.20.1250.20">
    <property type="entry name" value="MFS general substrate transporter like domains"/>
    <property type="match status" value="1"/>
</dbReference>
<evidence type="ECO:0000256" key="3">
    <source>
        <dbReference type="ARBA" id="ARBA00022692"/>
    </source>
</evidence>
<feature type="transmembrane region" description="Helical" evidence="7">
    <location>
        <begin position="379"/>
        <end position="398"/>
    </location>
</feature>
<evidence type="ECO:0000256" key="4">
    <source>
        <dbReference type="ARBA" id="ARBA00022989"/>
    </source>
</evidence>
<dbReference type="GO" id="GO:0016020">
    <property type="term" value="C:membrane"/>
    <property type="evidence" value="ECO:0007669"/>
    <property type="project" value="UniProtKB-SubCell"/>
</dbReference>
<feature type="transmembrane region" description="Helical" evidence="7">
    <location>
        <begin position="70"/>
        <end position="88"/>
    </location>
</feature>
<feature type="transmembrane region" description="Helical" evidence="7">
    <location>
        <begin position="236"/>
        <end position="259"/>
    </location>
</feature>
<comment type="subcellular location">
    <subcellularLocation>
        <location evidence="1">Membrane</location>
        <topology evidence="1">Multi-pass membrane protein</topology>
    </subcellularLocation>
</comment>
<dbReference type="InterPro" id="IPR036259">
    <property type="entry name" value="MFS_trans_sf"/>
</dbReference>
<dbReference type="AlphaFoldDB" id="A0A1L7WL75"/>
<keyword evidence="10" id="KW-1185">Reference proteome</keyword>
<accession>A0A1L7WL75</accession>
<dbReference type="EMBL" id="FJOG01000004">
    <property type="protein sequence ID" value="CZR53517.1"/>
    <property type="molecule type" value="Genomic_DNA"/>
</dbReference>
<dbReference type="SUPFAM" id="SSF103473">
    <property type="entry name" value="MFS general substrate transporter"/>
    <property type="match status" value="1"/>
</dbReference>
<evidence type="ECO:0000313" key="9">
    <source>
        <dbReference type="EMBL" id="CZR53517.1"/>
    </source>
</evidence>
<dbReference type="PROSITE" id="PS50850">
    <property type="entry name" value="MFS"/>
    <property type="match status" value="1"/>
</dbReference>
<feature type="domain" description="Major facilitator superfamily (MFS) profile" evidence="8">
    <location>
        <begin position="99"/>
        <end position="538"/>
    </location>
</feature>
<feature type="transmembrane region" description="Helical" evidence="7">
    <location>
        <begin position="145"/>
        <end position="165"/>
    </location>
</feature>
<dbReference type="STRING" id="576137.A0A1L7WL75"/>
<dbReference type="Pfam" id="PF07690">
    <property type="entry name" value="MFS_1"/>
    <property type="match status" value="1"/>
</dbReference>
<feature type="transmembrane region" description="Helical" evidence="7">
    <location>
        <begin position="265"/>
        <end position="285"/>
    </location>
</feature>
<dbReference type="FunFam" id="1.20.1250.20:FF:000011">
    <property type="entry name" value="MFS multidrug transporter, putative"/>
    <property type="match status" value="1"/>
</dbReference>
<feature type="transmembrane region" description="Helical" evidence="7">
    <location>
        <begin position="177"/>
        <end position="196"/>
    </location>
</feature>
<dbReference type="PANTHER" id="PTHR23502">
    <property type="entry name" value="MAJOR FACILITATOR SUPERFAMILY"/>
    <property type="match status" value="1"/>
</dbReference>
<evidence type="ECO:0000256" key="7">
    <source>
        <dbReference type="SAM" id="Phobius"/>
    </source>
</evidence>
<evidence type="ECO:0000256" key="5">
    <source>
        <dbReference type="ARBA" id="ARBA00023136"/>
    </source>
</evidence>
<dbReference type="OrthoDB" id="5296287at2759"/>
<feature type="transmembrane region" description="Helical" evidence="7">
    <location>
        <begin position="335"/>
        <end position="359"/>
    </location>
</feature>
<protein>
    <submittedName>
        <fullName evidence="9">Related to multidrug resistant protein</fullName>
    </submittedName>
</protein>
<dbReference type="InterPro" id="IPR011701">
    <property type="entry name" value="MFS"/>
</dbReference>
<proteinExistence type="inferred from homology"/>
<reference evidence="9 10" key="1">
    <citation type="submission" date="2016-03" db="EMBL/GenBank/DDBJ databases">
        <authorList>
            <person name="Ploux O."/>
        </authorList>
    </citation>
    <scope>NUCLEOTIDE SEQUENCE [LARGE SCALE GENOMIC DNA]</scope>
    <source>
        <strain evidence="9 10">UAMH 11012</strain>
    </source>
</reference>
<dbReference type="GO" id="GO:0022857">
    <property type="term" value="F:transmembrane transporter activity"/>
    <property type="evidence" value="ECO:0007669"/>
    <property type="project" value="InterPro"/>
</dbReference>
<dbReference type="CDD" id="cd17323">
    <property type="entry name" value="MFS_Tpo1_MDR_like"/>
    <property type="match status" value="1"/>
</dbReference>
<dbReference type="InterPro" id="IPR020846">
    <property type="entry name" value="MFS_dom"/>
</dbReference>
<feature type="transmembrane region" description="Helical" evidence="7">
    <location>
        <begin position="477"/>
        <end position="500"/>
    </location>
</feature>
<keyword evidence="5 7" id="KW-0472">Membrane</keyword>
<comment type="similarity">
    <text evidence="2">Belongs to the major facilitator superfamily.</text>
</comment>
<feature type="transmembrane region" description="Helical" evidence="7">
    <location>
        <begin position="202"/>
        <end position="224"/>
    </location>
</feature>
<evidence type="ECO:0000256" key="1">
    <source>
        <dbReference type="ARBA" id="ARBA00004141"/>
    </source>
</evidence>
<dbReference type="PANTHER" id="PTHR23502:SF68">
    <property type="entry name" value="MULTIDRUG TRANSPORTER, PUTATIVE (AFU_ORTHOLOGUE AFUA_3G01120)-RELATED"/>
    <property type="match status" value="1"/>
</dbReference>
<feature type="region of interest" description="Disordered" evidence="6">
    <location>
        <begin position="27"/>
        <end position="58"/>
    </location>
</feature>
<evidence type="ECO:0000256" key="6">
    <source>
        <dbReference type="SAM" id="MobiDB-lite"/>
    </source>
</evidence>
<feature type="transmembrane region" description="Helical" evidence="7">
    <location>
        <begin position="419"/>
        <end position="438"/>
    </location>
</feature>
<sequence>MSAKEGDQTAPPSIAYLATMESNISTDGMESALTSEKGRSQETSDDPNIVDWDGVDDTENPRNWAPKKKWVNGVLLSIMTLTVGLFHVRCNQAFSLSRLLNFAALGAPGDVSSSSTLTYCRKQSTNFLKPGVGDVLKEFHSSSHLLGSLVVSVYILGYAAGPLVIAPFSEMYGRAPVYHVSNTLFVIFTIACAVSSSLNMLIGFRLLAGIAGSTVITIGGGTFGDMFTPKERVPAMSVWALGPLLGPVIGPVAGGFLAAAKGWRWVFWVIAIVAGALTIAMYFLLRETYSVRILELKCKRLRKETGNDMLRSKLDRGMTPKRLFERSITLPLRMLLFSPIVILFSLYMAIVYGYLYLLFTTITGVFEGSYGFSASIVGLSYLGIGIGMLSGLVLFGIASKKTVERVEAKKGELTPEQRLPIMIPGALFIPIGLFIYGWTAQYHVFWIVPIIGTGLVGFGLITTFMPISTYLVDAFTIYSASAIAAITVLRSLLGALLPLAGPSMYSKLGLGWGNSLLAFIALAMSPVPFFFWKYGEQIRTNPRFQIKL</sequence>
<organism evidence="9 10">
    <name type="scientific">Phialocephala subalpina</name>
    <dbReference type="NCBI Taxonomy" id="576137"/>
    <lineage>
        <taxon>Eukaryota</taxon>
        <taxon>Fungi</taxon>
        <taxon>Dikarya</taxon>
        <taxon>Ascomycota</taxon>
        <taxon>Pezizomycotina</taxon>
        <taxon>Leotiomycetes</taxon>
        <taxon>Helotiales</taxon>
        <taxon>Mollisiaceae</taxon>
        <taxon>Phialocephala</taxon>
        <taxon>Phialocephala fortinii species complex</taxon>
    </lineage>
</organism>